<protein>
    <recommendedName>
        <fullName evidence="1">PorZ N-terminal beta-propeller domain-containing protein</fullName>
    </recommendedName>
</protein>
<accession>A0ABX8H086</accession>
<dbReference type="InterPro" id="IPR015943">
    <property type="entry name" value="WD40/YVTN_repeat-like_dom_sf"/>
</dbReference>
<dbReference type="Gene3D" id="2.130.10.10">
    <property type="entry name" value="YVTN repeat-like/Quinoprotein amine dehydrogenase"/>
    <property type="match status" value="2"/>
</dbReference>
<feature type="domain" description="PorZ N-terminal beta-propeller" evidence="1">
    <location>
        <begin position="54"/>
        <end position="211"/>
    </location>
</feature>
<name>A0ABX8H086_9BACT</name>
<dbReference type="SUPFAM" id="SSF63829">
    <property type="entry name" value="Calcium-dependent phosphotriesterase"/>
    <property type="match status" value="1"/>
</dbReference>
<proteinExistence type="predicted"/>
<keyword evidence="3" id="KW-1185">Reference proteome</keyword>
<gene>
    <name evidence="2" type="ORF">KM029_08710</name>
</gene>
<dbReference type="InterPro" id="IPR011047">
    <property type="entry name" value="Quinoprotein_ADH-like_sf"/>
</dbReference>
<dbReference type="EMBL" id="CP076128">
    <property type="protein sequence ID" value="QWG09008.1"/>
    <property type="molecule type" value="Genomic_DNA"/>
</dbReference>
<evidence type="ECO:0000313" key="2">
    <source>
        <dbReference type="EMBL" id="QWG09008.1"/>
    </source>
</evidence>
<evidence type="ECO:0000313" key="3">
    <source>
        <dbReference type="Proteomes" id="UP000682802"/>
    </source>
</evidence>
<dbReference type="Proteomes" id="UP000682802">
    <property type="component" value="Chromosome 1"/>
</dbReference>
<evidence type="ECO:0000259" key="1">
    <source>
        <dbReference type="Pfam" id="PF21544"/>
    </source>
</evidence>
<dbReference type="RefSeq" id="WP_144072912.1">
    <property type="nucleotide sequence ID" value="NZ_CP076128.1"/>
</dbReference>
<reference evidence="2 3" key="1">
    <citation type="submission" date="2021-05" db="EMBL/GenBank/DDBJ databases">
        <title>Comparative genomic studies on the polysaccharide-degrading batcterial strains of the Flammeovirga genus.</title>
        <authorList>
            <person name="Zewei F."/>
            <person name="Zheng Z."/>
            <person name="Yu L."/>
            <person name="Ruyue G."/>
            <person name="Yanhong M."/>
            <person name="Yuanyuan C."/>
            <person name="Jingyan G."/>
            <person name="Wenjun H."/>
        </authorList>
    </citation>
    <scope>NUCLEOTIDE SEQUENCE [LARGE SCALE GENOMIC DNA]</scope>
    <source>
        <strain evidence="2 3">YS10</strain>
    </source>
</reference>
<dbReference type="Pfam" id="PF21544">
    <property type="entry name" value="PorZ_N_b_propeller"/>
    <property type="match status" value="1"/>
</dbReference>
<organism evidence="2 3">
    <name type="scientific">Flammeovirga kamogawensis</name>
    <dbReference type="NCBI Taxonomy" id="373891"/>
    <lineage>
        <taxon>Bacteria</taxon>
        <taxon>Pseudomonadati</taxon>
        <taxon>Bacteroidota</taxon>
        <taxon>Cytophagia</taxon>
        <taxon>Cytophagales</taxon>
        <taxon>Flammeovirgaceae</taxon>
        <taxon>Flammeovirga</taxon>
    </lineage>
</organism>
<sequence>MKKTSYIFFLYLQIVLLSFSLNGLCQEDNIPVNTWRSHLNYSNAISVAIADNEVFCASNNALFSYEKASGIISTISKEDGLSDSDILTLGYASPSDQLIVLYKNGNIDFISETDIVNMRTVLNSNYPNKEFYGLRMDKQFMYICASFGIVKINTENYIIEETYDFIGENGTENAVYDISLSSDSLYIASAEGIKSVADNENTNKQDFSNWKLILPIKNATKSILYTDNGIYYTDDNLNQLIKFENNTSSSIFSFGSETAYKLDFWGEDIVLPISTSLKIIDPSDNVSTWADPKSPSPRQILDDEDGKAWIADNINGLISVSENAQEIEGYAPSGPLYPTAYQIINAGKLIAITPAENNNVQVGSFSIFKDGQWKNFTSLERTGSISIQNTAPLYGIAYNEFENKIYFASDGDGLLVYNITDESTELIKKELLVDGNSEAHIKSLSFDQYGNLWTSSPGWVHYRNAEGEWQHARDSKLSSGAISTQNSLQNDTWFVLPNNRLLVFKDNSSRYINTDQTNGGLPSATVYTLDLDRVGSMWIGTEDGAAEYYGISPVEAGNFAVSLPRYDGYPLLRGEKVQTITTDGGNRKWIGTGRGLWLFSKDGGTLYDYFTVENSSLLSDNITSLAVQPESGEVFIASDNGIVSYRSDATDATSQFKDVKIFPSPVRPNYQGVLTITGLAKDASVKITDSAGNLVWDGQAFGGGVSWNLRLNDNQRPSSGVYFVFATDFDGNEKYAGKFAVIR</sequence>
<dbReference type="SUPFAM" id="SSF50998">
    <property type="entry name" value="Quinoprotein alcohol dehydrogenase-like"/>
    <property type="match status" value="2"/>
</dbReference>
<dbReference type="InterPro" id="IPR048954">
    <property type="entry name" value="PorZ_N"/>
</dbReference>